<evidence type="ECO:0000313" key="8">
    <source>
        <dbReference type="Proteomes" id="UP000003741"/>
    </source>
</evidence>
<keyword evidence="1" id="KW-0229">DNA integration</keyword>
<sequence length="253" mass="29307">MLYLQLRTKSFHFEPSCLIYIRREQCRSRKIIKDMIIGYLRVSTGKQNPANQQDEIRRFADSRNLSINQWVTEVASGKKKGCDRKLGGLIRRMKHGDTLIVTEVSRLSRTLTDLMAIMGKCLEKGINLYTTKEGYSFDNSINSKVLCFAFGLVAEIERNLISMRTKEALALRKAEGVVLGRKKGSYTKMNVLIENRKVVVGMLKQDCTITDICRRFDISRDTFLKFRSRYKEIDKAMKEKETRRKGKSQKRTV</sequence>
<dbReference type="PANTHER" id="PTHR30461">
    <property type="entry name" value="DNA-INVERTASE FROM LAMBDOID PROPHAGE"/>
    <property type="match status" value="1"/>
</dbReference>
<feature type="domain" description="Resolvase/invertase-type recombinase catalytic" evidence="6">
    <location>
        <begin position="35"/>
        <end position="176"/>
    </location>
</feature>
<evidence type="ECO:0000313" key="7">
    <source>
        <dbReference type="EMBL" id="EIY20244.1"/>
    </source>
</evidence>
<dbReference type="PROSITE" id="PS00397">
    <property type="entry name" value="RECOMBINASES_1"/>
    <property type="match status" value="1"/>
</dbReference>
<dbReference type="AlphaFoldDB" id="I9EJE1"/>
<evidence type="ECO:0000256" key="5">
    <source>
        <dbReference type="PROSITE-ProRule" id="PRU10137"/>
    </source>
</evidence>
<dbReference type="InterPro" id="IPR006119">
    <property type="entry name" value="Resolv_N"/>
</dbReference>
<keyword evidence="2" id="KW-0238">DNA-binding</keyword>
<organism evidence="7 8">
    <name type="scientific">Bacteroides cellulosilyticus CL02T12C19</name>
    <dbReference type="NCBI Taxonomy" id="997874"/>
    <lineage>
        <taxon>Bacteria</taxon>
        <taxon>Pseudomonadati</taxon>
        <taxon>Bacteroidota</taxon>
        <taxon>Bacteroidia</taxon>
        <taxon>Bacteroidales</taxon>
        <taxon>Bacteroidaceae</taxon>
        <taxon>Bacteroides</taxon>
    </lineage>
</organism>
<dbReference type="PANTHER" id="PTHR30461:SF19">
    <property type="entry name" value="SITE-SPECIFIC RECOMBINASE RESOLVASE FAMILY"/>
    <property type="match status" value="1"/>
</dbReference>
<reference evidence="7 8" key="1">
    <citation type="submission" date="2012-02" db="EMBL/GenBank/DDBJ databases">
        <title>The Genome Sequence of Bacteroides cellulosilyticus CL02T12C19.</title>
        <authorList>
            <consortium name="The Broad Institute Genome Sequencing Platform"/>
            <person name="Earl A."/>
            <person name="Ward D."/>
            <person name="Feldgarden M."/>
            <person name="Gevers D."/>
            <person name="Zitomersky N.L."/>
            <person name="Coyne M.J."/>
            <person name="Comstock L.E."/>
            <person name="Young S.K."/>
            <person name="Zeng Q."/>
            <person name="Gargeya S."/>
            <person name="Fitzgerald M."/>
            <person name="Haas B."/>
            <person name="Abouelleil A."/>
            <person name="Alvarado L."/>
            <person name="Arachchi H.M."/>
            <person name="Berlin A."/>
            <person name="Chapman S.B."/>
            <person name="Gearin G."/>
            <person name="Goldberg J."/>
            <person name="Griggs A."/>
            <person name="Gujja S."/>
            <person name="Hansen M."/>
            <person name="Heiman D."/>
            <person name="Howarth C."/>
            <person name="Larimer J."/>
            <person name="Lui A."/>
            <person name="MacDonald P.J.P."/>
            <person name="McCowen C."/>
            <person name="Montmayeur A."/>
            <person name="Murphy C."/>
            <person name="Neiman D."/>
            <person name="Pearson M."/>
            <person name="Priest M."/>
            <person name="Roberts A."/>
            <person name="Saif S."/>
            <person name="Shea T."/>
            <person name="Sisk P."/>
            <person name="Stolte C."/>
            <person name="Sykes S."/>
            <person name="Wortman J."/>
            <person name="Nusbaum C."/>
            <person name="Birren B."/>
        </authorList>
    </citation>
    <scope>NUCLEOTIDE SEQUENCE [LARGE SCALE GENOMIC DNA]</scope>
    <source>
        <strain evidence="7 8">CL02T12C19</strain>
    </source>
</reference>
<dbReference type="Gene3D" id="3.40.50.1390">
    <property type="entry name" value="Resolvase, N-terminal catalytic domain"/>
    <property type="match status" value="1"/>
</dbReference>
<dbReference type="InterPro" id="IPR006118">
    <property type="entry name" value="Recombinase_CS"/>
</dbReference>
<evidence type="ECO:0000259" key="6">
    <source>
        <dbReference type="PROSITE" id="PS51736"/>
    </source>
</evidence>
<dbReference type="PROSITE" id="PS51736">
    <property type="entry name" value="RECOMBINASES_3"/>
    <property type="match status" value="1"/>
</dbReference>
<dbReference type="EMBL" id="AGXG01000124">
    <property type="protein sequence ID" value="EIY20244.1"/>
    <property type="molecule type" value="Genomic_DNA"/>
</dbReference>
<accession>I9EJE1</accession>
<evidence type="ECO:0000256" key="3">
    <source>
        <dbReference type="ARBA" id="ARBA00023172"/>
    </source>
</evidence>
<dbReference type="HOGENOM" id="CLU_010686_3_0_10"/>
<dbReference type="InterPro" id="IPR036162">
    <property type="entry name" value="Resolvase-like_N_sf"/>
</dbReference>
<dbReference type="CDD" id="cd03768">
    <property type="entry name" value="SR_ResInv"/>
    <property type="match status" value="1"/>
</dbReference>
<name>I9EJE1_9BACE</name>
<evidence type="ECO:0000256" key="2">
    <source>
        <dbReference type="ARBA" id="ARBA00023125"/>
    </source>
</evidence>
<evidence type="ECO:0000256" key="4">
    <source>
        <dbReference type="PIRSR" id="PIRSR606118-50"/>
    </source>
</evidence>
<feature type="active site" description="O-(5'-phospho-DNA)-serine intermediate" evidence="4 5">
    <location>
        <position position="43"/>
    </location>
</feature>
<dbReference type="GO" id="GO:0000150">
    <property type="term" value="F:DNA strand exchange activity"/>
    <property type="evidence" value="ECO:0007669"/>
    <property type="project" value="InterPro"/>
</dbReference>
<proteinExistence type="predicted"/>
<keyword evidence="3" id="KW-0233">DNA recombination</keyword>
<dbReference type="GO" id="GO:0015074">
    <property type="term" value="P:DNA integration"/>
    <property type="evidence" value="ECO:0007669"/>
    <property type="project" value="UniProtKB-KW"/>
</dbReference>
<dbReference type="SMART" id="SM00857">
    <property type="entry name" value="Resolvase"/>
    <property type="match status" value="1"/>
</dbReference>
<keyword evidence="8" id="KW-1185">Reference proteome</keyword>
<protein>
    <recommendedName>
        <fullName evidence="6">Resolvase/invertase-type recombinase catalytic domain-containing protein</fullName>
    </recommendedName>
</protein>
<dbReference type="SUPFAM" id="SSF53041">
    <property type="entry name" value="Resolvase-like"/>
    <property type="match status" value="1"/>
</dbReference>
<dbReference type="InterPro" id="IPR050639">
    <property type="entry name" value="SSR_resolvase"/>
</dbReference>
<dbReference type="Pfam" id="PF00239">
    <property type="entry name" value="Resolvase"/>
    <property type="match status" value="1"/>
</dbReference>
<gene>
    <name evidence="7" type="ORF">HMPREF1062_05604</name>
</gene>
<dbReference type="PATRIC" id="fig|997874.3.peg.5757"/>
<dbReference type="GO" id="GO:0003677">
    <property type="term" value="F:DNA binding"/>
    <property type="evidence" value="ECO:0007669"/>
    <property type="project" value="UniProtKB-KW"/>
</dbReference>
<evidence type="ECO:0000256" key="1">
    <source>
        <dbReference type="ARBA" id="ARBA00022908"/>
    </source>
</evidence>
<comment type="caution">
    <text evidence="7">The sequence shown here is derived from an EMBL/GenBank/DDBJ whole genome shotgun (WGS) entry which is preliminary data.</text>
</comment>
<dbReference type="Proteomes" id="UP000003741">
    <property type="component" value="Unassembled WGS sequence"/>
</dbReference>